<evidence type="ECO:0000313" key="2">
    <source>
        <dbReference type="Proteomes" id="UP000320496"/>
    </source>
</evidence>
<sequence>MQWSNYGSGFYDNHTRICDETLPTWRTQRTVHLQEGYYTVVAYRQGGSETDSAGGSVN</sequence>
<organism evidence="1 2">
    <name type="scientific">Maioricimonas rarisocia</name>
    <dbReference type="NCBI Taxonomy" id="2528026"/>
    <lineage>
        <taxon>Bacteria</taxon>
        <taxon>Pseudomonadati</taxon>
        <taxon>Planctomycetota</taxon>
        <taxon>Planctomycetia</taxon>
        <taxon>Planctomycetales</taxon>
        <taxon>Planctomycetaceae</taxon>
        <taxon>Maioricimonas</taxon>
    </lineage>
</organism>
<keyword evidence="2" id="KW-1185">Reference proteome</keyword>
<reference evidence="1 2" key="1">
    <citation type="submission" date="2019-02" db="EMBL/GenBank/DDBJ databases">
        <title>Deep-cultivation of Planctomycetes and their phenomic and genomic characterization uncovers novel biology.</title>
        <authorList>
            <person name="Wiegand S."/>
            <person name="Jogler M."/>
            <person name="Boedeker C."/>
            <person name="Pinto D."/>
            <person name="Vollmers J."/>
            <person name="Rivas-Marin E."/>
            <person name="Kohn T."/>
            <person name="Peeters S.H."/>
            <person name="Heuer A."/>
            <person name="Rast P."/>
            <person name="Oberbeckmann S."/>
            <person name="Bunk B."/>
            <person name="Jeske O."/>
            <person name="Meyerdierks A."/>
            <person name="Storesund J.E."/>
            <person name="Kallscheuer N."/>
            <person name="Luecker S."/>
            <person name="Lage O.M."/>
            <person name="Pohl T."/>
            <person name="Merkel B.J."/>
            <person name="Hornburger P."/>
            <person name="Mueller R.-W."/>
            <person name="Bruemmer F."/>
            <person name="Labrenz M."/>
            <person name="Spormann A.M."/>
            <person name="Op den Camp H."/>
            <person name="Overmann J."/>
            <person name="Amann R."/>
            <person name="Jetten M.S.M."/>
            <person name="Mascher T."/>
            <person name="Medema M.H."/>
            <person name="Devos D.P."/>
            <person name="Kaster A.-K."/>
            <person name="Ovreas L."/>
            <person name="Rohde M."/>
            <person name="Galperin M.Y."/>
            <person name="Jogler C."/>
        </authorList>
    </citation>
    <scope>NUCLEOTIDE SEQUENCE [LARGE SCALE GENOMIC DNA]</scope>
    <source>
        <strain evidence="1 2">Mal4</strain>
    </source>
</reference>
<protein>
    <submittedName>
        <fullName evidence="1">Uncharacterized protein</fullName>
    </submittedName>
</protein>
<accession>A0A517Z062</accession>
<evidence type="ECO:0000313" key="1">
    <source>
        <dbReference type="EMBL" id="QDU35871.1"/>
    </source>
</evidence>
<dbReference type="KEGG" id="mri:Mal4_01530"/>
<gene>
    <name evidence="1" type="ORF">Mal4_01530</name>
</gene>
<name>A0A517Z062_9PLAN</name>
<dbReference type="EMBL" id="CP036275">
    <property type="protein sequence ID" value="QDU35871.1"/>
    <property type="molecule type" value="Genomic_DNA"/>
</dbReference>
<proteinExistence type="predicted"/>
<dbReference type="AlphaFoldDB" id="A0A517Z062"/>
<dbReference type="Proteomes" id="UP000320496">
    <property type="component" value="Chromosome"/>
</dbReference>